<gene>
    <name evidence="1" type="ORF">MICPUCDRAFT_59497</name>
</gene>
<dbReference type="InterPro" id="IPR036397">
    <property type="entry name" value="RNaseH_sf"/>
</dbReference>
<dbReference type="Proteomes" id="UP000001876">
    <property type="component" value="Unassembled WGS sequence"/>
</dbReference>
<organism evidence="2">
    <name type="scientific">Micromonas pusilla (strain CCMP1545)</name>
    <name type="common">Picoplanktonic green alga</name>
    <dbReference type="NCBI Taxonomy" id="564608"/>
    <lineage>
        <taxon>Eukaryota</taxon>
        <taxon>Viridiplantae</taxon>
        <taxon>Chlorophyta</taxon>
        <taxon>Mamiellophyceae</taxon>
        <taxon>Mamiellales</taxon>
        <taxon>Mamiellaceae</taxon>
        <taxon>Micromonas</taxon>
    </lineage>
</organism>
<dbReference type="GeneID" id="9685243"/>
<reference evidence="1 2" key="1">
    <citation type="journal article" date="2009" name="Science">
        <title>Green evolution and dynamic adaptations revealed by genomes of the marine picoeukaryotes Micromonas.</title>
        <authorList>
            <person name="Worden A.Z."/>
            <person name="Lee J.H."/>
            <person name="Mock T."/>
            <person name="Rouze P."/>
            <person name="Simmons M.P."/>
            <person name="Aerts A.L."/>
            <person name="Allen A.E."/>
            <person name="Cuvelier M.L."/>
            <person name="Derelle E."/>
            <person name="Everett M.V."/>
            <person name="Foulon E."/>
            <person name="Grimwood J."/>
            <person name="Gundlach H."/>
            <person name="Henrissat B."/>
            <person name="Napoli C."/>
            <person name="McDonald S.M."/>
            <person name="Parker M.S."/>
            <person name="Rombauts S."/>
            <person name="Salamov A."/>
            <person name="Von Dassow P."/>
            <person name="Badger J.H."/>
            <person name="Coutinho P.M."/>
            <person name="Demir E."/>
            <person name="Dubchak I."/>
            <person name="Gentemann C."/>
            <person name="Eikrem W."/>
            <person name="Gready J.E."/>
            <person name="John U."/>
            <person name="Lanier W."/>
            <person name="Lindquist E.A."/>
            <person name="Lucas S."/>
            <person name="Mayer K.F."/>
            <person name="Moreau H."/>
            <person name="Not F."/>
            <person name="Otillar R."/>
            <person name="Panaud O."/>
            <person name="Pangilinan J."/>
            <person name="Paulsen I."/>
            <person name="Piegu B."/>
            <person name="Poliakov A."/>
            <person name="Robbens S."/>
            <person name="Schmutz J."/>
            <person name="Toulza E."/>
            <person name="Wyss T."/>
            <person name="Zelensky A."/>
            <person name="Zhou K."/>
            <person name="Armbrust E.V."/>
            <person name="Bhattacharya D."/>
            <person name="Goodenough U.W."/>
            <person name="Van de Peer Y."/>
            <person name="Grigoriev I.V."/>
        </authorList>
    </citation>
    <scope>NUCLEOTIDE SEQUENCE [LARGE SCALE GENOMIC DNA]</scope>
    <source>
        <strain evidence="1 2">CCMP1545</strain>
    </source>
</reference>
<dbReference type="RefSeq" id="XP_003059804.1">
    <property type="nucleotide sequence ID" value="XM_003059758.1"/>
</dbReference>
<accession>C1MVT4</accession>
<dbReference type="AlphaFoldDB" id="C1MVT4"/>
<dbReference type="SUPFAM" id="SSF53098">
    <property type="entry name" value="Ribonuclease H-like"/>
    <property type="match status" value="1"/>
</dbReference>
<evidence type="ECO:0000313" key="1">
    <source>
        <dbReference type="EMBL" id="EEH55756.1"/>
    </source>
</evidence>
<dbReference type="GO" id="GO:0003676">
    <property type="term" value="F:nucleic acid binding"/>
    <property type="evidence" value="ECO:0007669"/>
    <property type="project" value="InterPro"/>
</dbReference>
<sequence>MAPNFNSPKQALEQGVCGQHGWSSRYFQDPDTSRWCVEVRWGVGSSQRQVFVSDDESDAASKPGIKKGHAAAATVALEGLTEILRAANVKPSRTIDETFGPRFDATCRVLGGGHGFENGWDALWACAPSVVAVDVEGNQRTPPVLVQVCARVGADTLCVLETPSVAEGLSENLRRLLDDDAIVKVFCDGTSGADKRSLGVRSTCNVLDLEHVATELAGATGVQRGLARILNLAWPDATVRVTKDAAEKSSVKFFAAIERGTRPPLSGLHDIPPDVVRYAAMDAWCTLLAHQGLQLLARREGISIKG</sequence>
<dbReference type="InterPro" id="IPR012337">
    <property type="entry name" value="RNaseH-like_sf"/>
</dbReference>
<dbReference type="EMBL" id="GG663741">
    <property type="protein sequence ID" value="EEH55756.1"/>
    <property type="molecule type" value="Genomic_DNA"/>
</dbReference>
<proteinExistence type="predicted"/>
<dbReference type="Gene3D" id="3.30.420.10">
    <property type="entry name" value="Ribonuclease H-like superfamily/Ribonuclease H"/>
    <property type="match status" value="1"/>
</dbReference>
<dbReference type="KEGG" id="mpp:MICPUCDRAFT_59497"/>
<evidence type="ECO:0000313" key="2">
    <source>
        <dbReference type="Proteomes" id="UP000001876"/>
    </source>
</evidence>
<dbReference type="OrthoDB" id="46025at2759"/>
<name>C1MVT4_MICPC</name>
<keyword evidence="2" id="KW-1185">Reference proteome</keyword>
<protein>
    <submittedName>
        <fullName evidence="1">Predicted protein</fullName>
    </submittedName>
</protein>
<dbReference type="OMA" id="SRWCVEV"/>